<feature type="compositionally biased region" description="Polar residues" evidence="1">
    <location>
        <begin position="285"/>
        <end position="307"/>
    </location>
</feature>
<gene>
    <name evidence="3" type="ORF">BJ554DRAFT_1014</name>
</gene>
<feature type="chain" id="PRO_5034678834" evidence="2">
    <location>
        <begin position="28"/>
        <end position="307"/>
    </location>
</feature>
<feature type="compositionally biased region" description="Low complexity" evidence="1">
    <location>
        <begin position="66"/>
        <end position="77"/>
    </location>
</feature>
<dbReference type="AlphaFoldDB" id="A0A8H8DM00"/>
<evidence type="ECO:0000313" key="4">
    <source>
        <dbReference type="Proteomes" id="UP000673691"/>
    </source>
</evidence>
<proteinExistence type="predicted"/>
<evidence type="ECO:0000256" key="1">
    <source>
        <dbReference type="SAM" id="MobiDB-lite"/>
    </source>
</evidence>
<sequence length="307" mass="31006">MFAHLGRRRGGAVLAALLLVGQNPACGKNQIQRADAGMTPAGPQYELERIFGASALVQEQKECAPSFRARRSVSSASPGDPSADLGGAVGRGTERASHFLSEWVRTEDGGFAKFAGGGDGASPHGRKKHRRATAAKEAPRRLARRGLRSSAEDYGVCPRTPPPLLGRSPVDSDLARLFAGSESPAARARRGVIPLPKDSQGNAPPPFGTGGAEGDGDTSGGIENPVPNAEASETREPGPGSAGENGAGDAGEEAGPPDSSGENAAAAVNSKITGAGDAEEETGPPDTSSENAAAAVNGNQSPQSDSG</sequence>
<protein>
    <submittedName>
        <fullName evidence="3">Uncharacterized protein</fullName>
    </submittedName>
</protein>
<feature type="region of interest" description="Disordered" evidence="1">
    <location>
        <begin position="66"/>
        <end position="90"/>
    </location>
</feature>
<evidence type="ECO:0000256" key="2">
    <source>
        <dbReference type="SAM" id="SignalP"/>
    </source>
</evidence>
<organism evidence="3 4">
    <name type="scientific">Olpidium bornovanus</name>
    <dbReference type="NCBI Taxonomy" id="278681"/>
    <lineage>
        <taxon>Eukaryota</taxon>
        <taxon>Fungi</taxon>
        <taxon>Fungi incertae sedis</taxon>
        <taxon>Olpidiomycota</taxon>
        <taxon>Olpidiomycotina</taxon>
        <taxon>Olpidiomycetes</taxon>
        <taxon>Olpidiales</taxon>
        <taxon>Olpidiaceae</taxon>
        <taxon>Olpidium</taxon>
    </lineage>
</organism>
<name>A0A8H8DM00_9FUNG</name>
<dbReference type="EMBL" id="JAEFCI010000978">
    <property type="protein sequence ID" value="KAG5463208.1"/>
    <property type="molecule type" value="Genomic_DNA"/>
</dbReference>
<reference evidence="3 4" key="1">
    <citation type="journal article" name="Sci. Rep.">
        <title>Genome-scale phylogenetic analyses confirm Olpidium as the closest living zoosporic fungus to the non-flagellated, terrestrial fungi.</title>
        <authorList>
            <person name="Chang Y."/>
            <person name="Rochon D."/>
            <person name="Sekimoto S."/>
            <person name="Wang Y."/>
            <person name="Chovatia M."/>
            <person name="Sandor L."/>
            <person name="Salamov A."/>
            <person name="Grigoriev I.V."/>
            <person name="Stajich J.E."/>
            <person name="Spatafora J.W."/>
        </authorList>
    </citation>
    <scope>NUCLEOTIDE SEQUENCE [LARGE SCALE GENOMIC DNA]</scope>
    <source>
        <strain evidence="3">S191</strain>
    </source>
</reference>
<dbReference type="Proteomes" id="UP000673691">
    <property type="component" value="Unassembled WGS sequence"/>
</dbReference>
<accession>A0A8H8DM00</accession>
<keyword evidence="2" id="KW-0732">Signal</keyword>
<feature type="region of interest" description="Disordered" evidence="1">
    <location>
        <begin position="115"/>
        <end position="307"/>
    </location>
</feature>
<comment type="caution">
    <text evidence="3">The sequence shown here is derived from an EMBL/GenBank/DDBJ whole genome shotgun (WGS) entry which is preliminary data.</text>
</comment>
<feature type="signal peptide" evidence="2">
    <location>
        <begin position="1"/>
        <end position="27"/>
    </location>
</feature>
<feature type="compositionally biased region" description="Basic residues" evidence="1">
    <location>
        <begin position="124"/>
        <end position="133"/>
    </location>
</feature>
<feature type="compositionally biased region" description="Gly residues" evidence="1">
    <location>
        <begin position="240"/>
        <end position="249"/>
    </location>
</feature>
<evidence type="ECO:0000313" key="3">
    <source>
        <dbReference type="EMBL" id="KAG5463208.1"/>
    </source>
</evidence>
<feature type="compositionally biased region" description="Gly residues" evidence="1">
    <location>
        <begin position="208"/>
        <end position="219"/>
    </location>
</feature>
<keyword evidence="4" id="KW-1185">Reference proteome</keyword>